<evidence type="ECO:0000313" key="1">
    <source>
        <dbReference type="EMBL" id="PKY56544.1"/>
    </source>
</evidence>
<keyword evidence="2" id="KW-1185">Reference proteome</keyword>
<organism evidence="1 2">
    <name type="scientific">Rhizophagus irregularis</name>
    <dbReference type="NCBI Taxonomy" id="588596"/>
    <lineage>
        <taxon>Eukaryota</taxon>
        <taxon>Fungi</taxon>
        <taxon>Fungi incertae sedis</taxon>
        <taxon>Mucoromycota</taxon>
        <taxon>Glomeromycotina</taxon>
        <taxon>Glomeromycetes</taxon>
        <taxon>Glomerales</taxon>
        <taxon>Glomeraceae</taxon>
        <taxon>Rhizophagus</taxon>
    </lineage>
</organism>
<dbReference type="VEuPathDB" id="FungiDB:RhiirFUN_006877"/>
<proteinExistence type="predicted"/>
<gene>
    <name evidence="1" type="ORF">RhiirA4_476926</name>
</gene>
<dbReference type="VEuPathDB" id="FungiDB:FUN_003233"/>
<protein>
    <submittedName>
        <fullName evidence="1">Uncharacterized protein</fullName>
    </submittedName>
</protein>
<sequence length="245" mass="29891">MIQYVIFHSQIRSQFKSDKNGLYKLAKYPKKFLRFEKIIRDIIRDKNLSIEWCELKDRQNDDNKIDEDVDPIKVELVDLAFNIYTLRWKKNIIYGDYRNYVKKLNQIEYKANILTCRYLEDVFYRNELQEINWKNTFNFIQKGTSSNKKFTDALDNALWSYKIKNLLKLLPTYMILFERDCGHVMTDLCPRYEIDVEDWEHVWSCNDNEKSEYDVLIKTLIVLEEKFKDSGDEERYKLLKRWPRK</sequence>
<dbReference type="EMBL" id="LLXI01002221">
    <property type="protein sequence ID" value="PKY56544.1"/>
    <property type="molecule type" value="Genomic_DNA"/>
</dbReference>
<comment type="caution">
    <text evidence="1">The sequence shown here is derived from an EMBL/GenBank/DDBJ whole genome shotgun (WGS) entry which is preliminary data.</text>
</comment>
<accession>A0A2I1HCD6</accession>
<name>A0A2I1HCD6_9GLOM</name>
<dbReference type="AlphaFoldDB" id="A0A2I1HCD6"/>
<dbReference type="VEuPathDB" id="FungiDB:RhiirA1_469272"/>
<reference evidence="1 2" key="1">
    <citation type="submission" date="2015-10" db="EMBL/GenBank/DDBJ databases">
        <title>Genome analyses suggest a sexual origin of heterokaryosis in a supposedly ancient asexual fungus.</title>
        <authorList>
            <person name="Ropars J."/>
            <person name="Sedzielewska K."/>
            <person name="Noel J."/>
            <person name="Charron P."/>
            <person name="Farinelli L."/>
            <person name="Marton T."/>
            <person name="Kruger M."/>
            <person name="Pelin A."/>
            <person name="Brachmann A."/>
            <person name="Corradi N."/>
        </authorList>
    </citation>
    <scope>NUCLEOTIDE SEQUENCE [LARGE SCALE GENOMIC DNA]</scope>
    <source>
        <strain evidence="1 2">A4</strain>
    </source>
</reference>
<evidence type="ECO:0000313" key="2">
    <source>
        <dbReference type="Proteomes" id="UP000234323"/>
    </source>
</evidence>
<dbReference type="Proteomes" id="UP000234323">
    <property type="component" value="Unassembled WGS sequence"/>
</dbReference>